<dbReference type="SMART" id="SM00382">
    <property type="entry name" value="AAA"/>
    <property type="match status" value="1"/>
</dbReference>
<evidence type="ECO:0000259" key="2">
    <source>
        <dbReference type="SMART" id="SM00382"/>
    </source>
</evidence>
<dbReference type="Proteomes" id="UP000800035">
    <property type="component" value="Unassembled WGS sequence"/>
</dbReference>
<dbReference type="EMBL" id="ML976996">
    <property type="protein sequence ID" value="KAF1954914.1"/>
    <property type="molecule type" value="Genomic_DNA"/>
</dbReference>
<dbReference type="InterPro" id="IPR027417">
    <property type="entry name" value="P-loop_NTPase"/>
</dbReference>
<keyword evidence="4" id="KW-1185">Reference proteome</keyword>
<dbReference type="InterPro" id="IPR054289">
    <property type="entry name" value="DUF7025"/>
</dbReference>
<dbReference type="InterPro" id="IPR003959">
    <property type="entry name" value="ATPase_AAA_core"/>
</dbReference>
<dbReference type="PANTHER" id="PTHR46411:SF3">
    <property type="entry name" value="AAA+ ATPASE DOMAIN-CONTAINING PROTEIN"/>
    <property type="match status" value="1"/>
</dbReference>
<proteinExistence type="predicted"/>
<feature type="compositionally biased region" description="Acidic residues" evidence="1">
    <location>
        <begin position="363"/>
        <end position="385"/>
    </location>
</feature>
<dbReference type="PANTHER" id="PTHR46411">
    <property type="entry name" value="FAMILY ATPASE, PUTATIVE-RELATED"/>
    <property type="match status" value="1"/>
</dbReference>
<organism evidence="3 4">
    <name type="scientific">Byssothecium circinans</name>
    <dbReference type="NCBI Taxonomy" id="147558"/>
    <lineage>
        <taxon>Eukaryota</taxon>
        <taxon>Fungi</taxon>
        <taxon>Dikarya</taxon>
        <taxon>Ascomycota</taxon>
        <taxon>Pezizomycotina</taxon>
        <taxon>Dothideomycetes</taxon>
        <taxon>Pleosporomycetidae</taxon>
        <taxon>Pleosporales</taxon>
        <taxon>Massarineae</taxon>
        <taxon>Massarinaceae</taxon>
        <taxon>Byssothecium</taxon>
    </lineage>
</organism>
<gene>
    <name evidence="3" type="ORF">CC80DRAFT_517177</name>
</gene>
<dbReference type="GO" id="GO:0005524">
    <property type="term" value="F:ATP binding"/>
    <property type="evidence" value="ECO:0007669"/>
    <property type="project" value="InterPro"/>
</dbReference>
<feature type="region of interest" description="Disordered" evidence="1">
    <location>
        <begin position="363"/>
        <end position="404"/>
    </location>
</feature>
<protein>
    <submittedName>
        <fullName evidence="3">P-loop containing nucleoside triphosphate hydrolase protein</fullName>
    </submittedName>
</protein>
<dbReference type="OrthoDB" id="10042665at2759"/>
<dbReference type="GO" id="GO:0016887">
    <property type="term" value="F:ATP hydrolysis activity"/>
    <property type="evidence" value="ECO:0007669"/>
    <property type="project" value="InterPro"/>
</dbReference>
<feature type="domain" description="AAA+ ATPase" evidence="2">
    <location>
        <begin position="479"/>
        <end position="604"/>
    </location>
</feature>
<dbReference type="Gene3D" id="3.40.50.300">
    <property type="entry name" value="P-loop containing nucleotide triphosphate hydrolases"/>
    <property type="match status" value="1"/>
</dbReference>
<dbReference type="CDD" id="cd19481">
    <property type="entry name" value="RecA-like_protease"/>
    <property type="match status" value="1"/>
</dbReference>
<evidence type="ECO:0000313" key="3">
    <source>
        <dbReference type="EMBL" id="KAF1954914.1"/>
    </source>
</evidence>
<dbReference type="AlphaFoldDB" id="A0A6A5TRL0"/>
<dbReference type="SUPFAM" id="SSF52540">
    <property type="entry name" value="P-loop containing nucleoside triphosphate hydrolases"/>
    <property type="match status" value="1"/>
</dbReference>
<evidence type="ECO:0000313" key="4">
    <source>
        <dbReference type="Proteomes" id="UP000800035"/>
    </source>
</evidence>
<feature type="region of interest" description="Disordered" evidence="1">
    <location>
        <begin position="20"/>
        <end position="51"/>
    </location>
</feature>
<evidence type="ECO:0000256" key="1">
    <source>
        <dbReference type="SAM" id="MobiDB-lite"/>
    </source>
</evidence>
<reference evidence="3" key="1">
    <citation type="journal article" date="2020" name="Stud. Mycol.">
        <title>101 Dothideomycetes genomes: a test case for predicting lifestyles and emergence of pathogens.</title>
        <authorList>
            <person name="Haridas S."/>
            <person name="Albert R."/>
            <person name="Binder M."/>
            <person name="Bloem J."/>
            <person name="Labutti K."/>
            <person name="Salamov A."/>
            <person name="Andreopoulos B."/>
            <person name="Baker S."/>
            <person name="Barry K."/>
            <person name="Bills G."/>
            <person name="Bluhm B."/>
            <person name="Cannon C."/>
            <person name="Castanera R."/>
            <person name="Culley D."/>
            <person name="Daum C."/>
            <person name="Ezra D."/>
            <person name="Gonzalez J."/>
            <person name="Henrissat B."/>
            <person name="Kuo A."/>
            <person name="Liang C."/>
            <person name="Lipzen A."/>
            <person name="Lutzoni F."/>
            <person name="Magnuson J."/>
            <person name="Mondo S."/>
            <person name="Nolan M."/>
            <person name="Ohm R."/>
            <person name="Pangilinan J."/>
            <person name="Park H.-J."/>
            <person name="Ramirez L."/>
            <person name="Alfaro M."/>
            <person name="Sun H."/>
            <person name="Tritt A."/>
            <person name="Yoshinaga Y."/>
            <person name="Zwiers L.-H."/>
            <person name="Turgeon B."/>
            <person name="Goodwin S."/>
            <person name="Spatafora J."/>
            <person name="Crous P."/>
            <person name="Grigoriev I."/>
        </authorList>
    </citation>
    <scope>NUCLEOTIDE SEQUENCE</scope>
    <source>
        <strain evidence="3">CBS 675.92</strain>
    </source>
</reference>
<keyword evidence="3" id="KW-0378">Hydrolase</keyword>
<dbReference type="Pfam" id="PF22942">
    <property type="entry name" value="DUF7025"/>
    <property type="match status" value="1"/>
</dbReference>
<name>A0A6A5TRL0_9PLEO</name>
<sequence length="694" mass="79018">MDVNIVTNGIKAASLVNGSKNDATENGVVSDEEPLEDQHLEPGMKTGLKNLYSGKEDRKGRYQWQEEMPKDLGGPAENKKTAKWALLVRNVKVYNDPTKVLAIHSIVVQSPLLKKLLAGVLKNYPGITVGLNRLEFSGKFEPLIHRWAELQAAIGKLGDATEEERTTKEHAELLQKILVDEFKTLIDTSQDMRNKRVMTYDNLWTLFQPGSTVFSRQDGQETAMTLIDTKYGQDAKANPCFWVRCKYVDWDGTKFGTQRMNLCIYPYSGTRHIAQLRAFPIEYHPDAEALRARLIERGAKAEALAGANYRAYHGIGWRYGNFGTKDKYNVKGRIVIDTYGWNRFNPTYAIFVTPFAHKEIQQLEEEGEEEEEVDEDDGDVDDSGMPEDGHFADEEDASRRTPLSTEQKLVCTPLLRGYSLKTKDWLNFFVNSVKGIEWQKNAFDRLVLPKNQKELILGFTESQRKYRDTFDDVIEGKGRGMIILLCGPPGVGKTLTAESVAEEMKVPLFMMSAGDLGLDPSKVEAKLQDILEMCTRWHSVLLLDEADVFLEQRSLHELERNKLVSIFLRVLEYFEGTMFLTTNRVSTFDPAFQSRIHISLDYQELSIKSRRTVWKNFLDTSSQEHTVTKEQLDELSRMNVNGRQIKNILKIARLLATRKGAGLSHDHIVTTLEVTQHLHNETQFSERTKGSLYG</sequence>
<dbReference type="Pfam" id="PF00004">
    <property type="entry name" value="AAA"/>
    <property type="match status" value="1"/>
</dbReference>
<accession>A0A6A5TRL0</accession>
<dbReference type="InterPro" id="IPR003593">
    <property type="entry name" value="AAA+_ATPase"/>
</dbReference>